<comment type="function">
    <text evidence="5">One of the proteins that surrounds the polypeptide exit tunnel on the outside of the subunit.</text>
</comment>
<evidence type="ECO:0000256" key="2">
    <source>
        <dbReference type="ARBA" id="ARBA00022980"/>
    </source>
</evidence>
<keyword evidence="5" id="KW-0694">RNA-binding</keyword>
<protein>
    <recommendedName>
        <fullName evidence="4 5">Large ribosomal subunit protein uL24</fullName>
    </recommendedName>
</protein>
<dbReference type="RefSeq" id="WP_302039278.1">
    <property type="nucleotide sequence ID" value="NZ_JAUKPO010000012.1"/>
</dbReference>
<dbReference type="HAMAP" id="MF_01326_B">
    <property type="entry name" value="Ribosomal_uL24_B"/>
    <property type="match status" value="1"/>
</dbReference>
<dbReference type="Proteomes" id="UP001168528">
    <property type="component" value="Unassembled WGS sequence"/>
</dbReference>
<sequence>MEKKIKIKIRKGDTVQVISGNSRGKTGKVLEIHVEKYRATVEGINVVSKHIKPSANTPNGGIEKKEAPIHISNLALVDPTNGKPTKVGRKLDDKGKLQRYSKKTGEIIKNG</sequence>
<dbReference type="InterPro" id="IPR041988">
    <property type="entry name" value="Ribosomal_uL24_KOW"/>
</dbReference>
<feature type="domain" description="KOW" evidence="7">
    <location>
        <begin position="8"/>
        <end position="35"/>
    </location>
</feature>
<dbReference type="InterPro" id="IPR003256">
    <property type="entry name" value="Ribosomal_uL24"/>
</dbReference>
<accession>A0ABT8R8Q3</accession>
<dbReference type="GO" id="GO:0005840">
    <property type="term" value="C:ribosome"/>
    <property type="evidence" value="ECO:0007669"/>
    <property type="project" value="UniProtKB-KW"/>
</dbReference>
<dbReference type="Pfam" id="PF17136">
    <property type="entry name" value="ribosomal_L24"/>
    <property type="match status" value="1"/>
</dbReference>
<dbReference type="InterPro" id="IPR014722">
    <property type="entry name" value="Rib_uL2_dom2"/>
</dbReference>
<evidence type="ECO:0000256" key="5">
    <source>
        <dbReference type="HAMAP-Rule" id="MF_01326"/>
    </source>
</evidence>
<evidence type="ECO:0000256" key="3">
    <source>
        <dbReference type="ARBA" id="ARBA00023274"/>
    </source>
</evidence>
<dbReference type="SMART" id="SM00739">
    <property type="entry name" value="KOW"/>
    <property type="match status" value="1"/>
</dbReference>
<dbReference type="InterPro" id="IPR057264">
    <property type="entry name" value="Ribosomal_uL24_C"/>
</dbReference>
<name>A0ABT8R8Q3_9BACT</name>
<dbReference type="EMBL" id="JAUKPO010000012">
    <property type="protein sequence ID" value="MDO1448475.1"/>
    <property type="molecule type" value="Genomic_DNA"/>
</dbReference>
<dbReference type="Pfam" id="PF00467">
    <property type="entry name" value="KOW"/>
    <property type="match status" value="1"/>
</dbReference>
<proteinExistence type="inferred from homology"/>
<keyword evidence="5" id="KW-0699">rRNA-binding</keyword>
<gene>
    <name evidence="5 8" type="primary">rplX</name>
    <name evidence="8" type="ORF">Q0590_19520</name>
</gene>
<keyword evidence="3 5" id="KW-0687">Ribonucleoprotein</keyword>
<evidence type="ECO:0000313" key="8">
    <source>
        <dbReference type="EMBL" id="MDO1448475.1"/>
    </source>
</evidence>
<dbReference type="PROSITE" id="PS01108">
    <property type="entry name" value="RIBOSOMAL_L24"/>
    <property type="match status" value="1"/>
</dbReference>
<evidence type="ECO:0000256" key="6">
    <source>
        <dbReference type="RuleBase" id="RU003477"/>
    </source>
</evidence>
<evidence type="ECO:0000256" key="4">
    <source>
        <dbReference type="ARBA" id="ARBA00035206"/>
    </source>
</evidence>
<evidence type="ECO:0000259" key="7">
    <source>
        <dbReference type="SMART" id="SM00739"/>
    </source>
</evidence>
<comment type="subunit">
    <text evidence="5">Part of the 50S ribosomal subunit.</text>
</comment>
<dbReference type="Gene3D" id="2.30.30.30">
    <property type="match status" value="1"/>
</dbReference>
<evidence type="ECO:0000313" key="9">
    <source>
        <dbReference type="Proteomes" id="UP001168528"/>
    </source>
</evidence>
<dbReference type="CDD" id="cd06089">
    <property type="entry name" value="KOW_RPL26"/>
    <property type="match status" value="1"/>
</dbReference>
<evidence type="ECO:0000256" key="1">
    <source>
        <dbReference type="ARBA" id="ARBA00010618"/>
    </source>
</evidence>
<dbReference type="InterPro" id="IPR005824">
    <property type="entry name" value="KOW"/>
</dbReference>
<dbReference type="NCBIfam" id="TIGR01079">
    <property type="entry name" value="rplX_bact"/>
    <property type="match status" value="1"/>
</dbReference>
<reference evidence="8" key="1">
    <citation type="submission" date="2023-07" db="EMBL/GenBank/DDBJ databases">
        <title>The genome sequence of Rhodocytophaga aerolata KACC 12507.</title>
        <authorList>
            <person name="Zhang X."/>
        </authorList>
    </citation>
    <scope>NUCLEOTIDE SEQUENCE</scope>
    <source>
        <strain evidence="8">KACC 12507</strain>
    </source>
</reference>
<comment type="caution">
    <text evidence="8">The sequence shown here is derived from an EMBL/GenBank/DDBJ whole genome shotgun (WGS) entry which is preliminary data.</text>
</comment>
<comment type="similarity">
    <text evidence="1 5 6">Belongs to the universal ribosomal protein uL24 family.</text>
</comment>
<dbReference type="InterPro" id="IPR005825">
    <property type="entry name" value="Ribosomal_uL24_CS"/>
</dbReference>
<dbReference type="PANTHER" id="PTHR12903">
    <property type="entry name" value="MITOCHONDRIAL RIBOSOMAL PROTEIN L24"/>
    <property type="match status" value="1"/>
</dbReference>
<comment type="function">
    <text evidence="5">One of two assembly initiator proteins, it binds directly to the 5'-end of the 23S rRNA, where it nucleates assembly of the 50S subunit.</text>
</comment>
<keyword evidence="2 5" id="KW-0689">Ribosomal protein</keyword>
<dbReference type="SUPFAM" id="SSF50104">
    <property type="entry name" value="Translation proteins SH3-like domain"/>
    <property type="match status" value="1"/>
</dbReference>
<keyword evidence="9" id="KW-1185">Reference proteome</keyword>
<dbReference type="InterPro" id="IPR008991">
    <property type="entry name" value="Translation_prot_SH3-like_sf"/>
</dbReference>
<organism evidence="8 9">
    <name type="scientific">Rhodocytophaga aerolata</name>
    <dbReference type="NCBI Taxonomy" id="455078"/>
    <lineage>
        <taxon>Bacteria</taxon>
        <taxon>Pseudomonadati</taxon>
        <taxon>Bacteroidota</taxon>
        <taxon>Cytophagia</taxon>
        <taxon>Cytophagales</taxon>
        <taxon>Rhodocytophagaceae</taxon>
        <taxon>Rhodocytophaga</taxon>
    </lineage>
</organism>